<accession>A0A5C3Q873</accession>
<dbReference type="Pfam" id="PF05705">
    <property type="entry name" value="DUF829"/>
    <property type="match status" value="1"/>
</dbReference>
<evidence type="ECO:0000313" key="8">
    <source>
        <dbReference type="EMBL" id="TFK98182.1"/>
    </source>
</evidence>
<evidence type="ECO:0000256" key="6">
    <source>
        <dbReference type="ARBA" id="ARBA00034303"/>
    </source>
</evidence>
<gene>
    <name evidence="8" type="ORF">BDV98DRAFT_606989</name>
</gene>
<dbReference type="EMBL" id="ML178841">
    <property type="protein sequence ID" value="TFK98182.1"/>
    <property type="molecule type" value="Genomic_DNA"/>
</dbReference>
<organism evidence="8 9">
    <name type="scientific">Pterulicium gracile</name>
    <dbReference type="NCBI Taxonomy" id="1884261"/>
    <lineage>
        <taxon>Eukaryota</taxon>
        <taxon>Fungi</taxon>
        <taxon>Dikarya</taxon>
        <taxon>Basidiomycota</taxon>
        <taxon>Agaricomycotina</taxon>
        <taxon>Agaricomycetes</taxon>
        <taxon>Agaricomycetidae</taxon>
        <taxon>Agaricales</taxon>
        <taxon>Pleurotineae</taxon>
        <taxon>Pterulaceae</taxon>
        <taxon>Pterulicium</taxon>
    </lineage>
</organism>
<dbReference type="Proteomes" id="UP000305067">
    <property type="component" value="Unassembled WGS sequence"/>
</dbReference>
<evidence type="ECO:0000256" key="3">
    <source>
        <dbReference type="ARBA" id="ARBA00022989"/>
    </source>
</evidence>
<evidence type="ECO:0000256" key="4">
    <source>
        <dbReference type="ARBA" id="ARBA00023136"/>
    </source>
</evidence>
<keyword evidence="5" id="KW-0539">Nucleus</keyword>
<evidence type="ECO:0000256" key="1">
    <source>
        <dbReference type="ARBA" id="ARBA00007387"/>
    </source>
</evidence>
<keyword evidence="2 7" id="KW-0812">Transmembrane</keyword>
<feature type="transmembrane region" description="Helical" evidence="7">
    <location>
        <begin position="189"/>
        <end position="208"/>
    </location>
</feature>
<evidence type="ECO:0008006" key="10">
    <source>
        <dbReference type="Google" id="ProtNLM"/>
    </source>
</evidence>
<dbReference type="AlphaFoldDB" id="A0A5C3Q873"/>
<keyword evidence="9" id="KW-1185">Reference proteome</keyword>
<comment type="subcellular location">
    <subcellularLocation>
        <location evidence="6">Nucleus outer membrane</location>
        <topology evidence="6">Single-pass membrane protein</topology>
    </subcellularLocation>
</comment>
<dbReference type="Gene3D" id="3.40.50.1820">
    <property type="entry name" value="alpha/beta hydrolase"/>
    <property type="match status" value="1"/>
</dbReference>
<dbReference type="GO" id="GO:0005640">
    <property type="term" value="C:nuclear outer membrane"/>
    <property type="evidence" value="ECO:0007669"/>
    <property type="project" value="UniProtKB-SubCell"/>
</dbReference>
<dbReference type="OrthoDB" id="77878at2759"/>
<keyword evidence="3 7" id="KW-1133">Transmembrane helix</keyword>
<evidence type="ECO:0000256" key="2">
    <source>
        <dbReference type="ARBA" id="ARBA00022692"/>
    </source>
</evidence>
<dbReference type="InterPro" id="IPR008547">
    <property type="entry name" value="DUF829_TMEM53"/>
</dbReference>
<dbReference type="PANTHER" id="PTHR12265:SF30">
    <property type="entry name" value="TRANSMEMBRANE PROTEIN 53"/>
    <property type="match status" value="1"/>
</dbReference>
<dbReference type="PANTHER" id="PTHR12265">
    <property type="entry name" value="TRANSMEMBRANE PROTEIN 53"/>
    <property type="match status" value="1"/>
</dbReference>
<evidence type="ECO:0000256" key="5">
    <source>
        <dbReference type="ARBA" id="ARBA00023242"/>
    </source>
</evidence>
<dbReference type="SUPFAM" id="SSF53474">
    <property type="entry name" value="alpha/beta-Hydrolases"/>
    <property type="match status" value="1"/>
</dbReference>
<comment type="similarity">
    <text evidence="1">Belongs to the TMEM53 family.</text>
</comment>
<evidence type="ECO:0000256" key="7">
    <source>
        <dbReference type="SAM" id="Phobius"/>
    </source>
</evidence>
<proteinExistence type="inferred from homology"/>
<keyword evidence="4 7" id="KW-0472">Membrane</keyword>
<reference evidence="8 9" key="1">
    <citation type="journal article" date="2019" name="Nat. Ecol. Evol.">
        <title>Megaphylogeny resolves global patterns of mushroom evolution.</title>
        <authorList>
            <person name="Varga T."/>
            <person name="Krizsan K."/>
            <person name="Foldi C."/>
            <person name="Dima B."/>
            <person name="Sanchez-Garcia M."/>
            <person name="Sanchez-Ramirez S."/>
            <person name="Szollosi G.J."/>
            <person name="Szarkandi J.G."/>
            <person name="Papp V."/>
            <person name="Albert L."/>
            <person name="Andreopoulos W."/>
            <person name="Angelini C."/>
            <person name="Antonin V."/>
            <person name="Barry K.W."/>
            <person name="Bougher N.L."/>
            <person name="Buchanan P."/>
            <person name="Buyck B."/>
            <person name="Bense V."/>
            <person name="Catcheside P."/>
            <person name="Chovatia M."/>
            <person name="Cooper J."/>
            <person name="Damon W."/>
            <person name="Desjardin D."/>
            <person name="Finy P."/>
            <person name="Geml J."/>
            <person name="Haridas S."/>
            <person name="Hughes K."/>
            <person name="Justo A."/>
            <person name="Karasinski D."/>
            <person name="Kautmanova I."/>
            <person name="Kiss B."/>
            <person name="Kocsube S."/>
            <person name="Kotiranta H."/>
            <person name="LaButti K.M."/>
            <person name="Lechner B.E."/>
            <person name="Liimatainen K."/>
            <person name="Lipzen A."/>
            <person name="Lukacs Z."/>
            <person name="Mihaltcheva S."/>
            <person name="Morgado L.N."/>
            <person name="Niskanen T."/>
            <person name="Noordeloos M.E."/>
            <person name="Ohm R.A."/>
            <person name="Ortiz-Santana B."/>
            <person name="Ovrebo C."/>
            <person name="Racz N."/>
            <person name="Riley R."/>
            <person name="Savchenko A."/>
            <person name="Shiryaev A."/>
            <person name="Soop K."/>
            <person name="Spirin V."/>
            <person name="Szebenyi C."/>
            <person name="Tomsovsky M."/>
            <person name="Tulloss R.E."/>
            <person name="Uehling J."/>
            <person name="Grigoriev I.V."/>
            <person name="Vagvolgyi C."/>
            <person name="Papp T."/>
            <person name="Martin F.M."/>
            <person name="Miettinen O."/>
            <person name="Hibbett D.S."/>
            <person name="Nagy L.G."/>
        </authorList>
    </citation>
    <scope>NUCLEOTIDE SEQUENCE [LARGE SCALE GENOMIC DNA]</scope>
    <source>
        <strain evidence="8 9">CBS 309.79</strain>
    </source>
</reference>
<sequence length="308" mass="34402">MSFMAPTGSPMQHVAGLGIKYNTIGTGLYLSRGKDFGRQKEKSDLEEPTLILIFGWMGAQLPHLQKYTTIYEDLYPEATKVVVRSESAFFFRRSSTNEANLQPVKAVLEAEGCLNHSEIGPNPRVLVHSFSNGGAAQLVTLGRILASSYPLKPLTSAIVFDSAPGRRKGSFCRGVNAFTAHMRNPFLKALAKVSFAVFFVFMAAVTTLTRRRHRIDALNDGLESPHILPWMNKDTPRLFIYSKEDAMIDSEHVEQHAEDLKDRGFVVRTERFSGTGHVNHARTDPPRYWGAIGSLWTEARKRFSSSNP</sequence>
<protein>
    <recommendedName>
        <fullName evidence="10">Indole-diterpene biosynthesis protein PaxU</fullName>
    </recommendedName>
</protein>
<dbReference type="InterPro" id="IPR029058">
    <property type="entry name" value="AB_hydrolase_fold"/>
</dbReference>
<evidence type="ECO:0000313" key="9">
    <source>
        <dbReference type="Proteomes" id="UP000305067"/>
    </source>
</evidence>
<name>A0A5C3Q873_9AGAR</name>